<name>A0AC34FHH3_9BILA</name>
<proteinExistence type="predicted"/>
<evidence type="ECO:0000313" key="2">
    <source>
        <dbReference type="WBParaSite" id="ES5_v2.g16637.t1"/>
    </source>
</evidence>
<protein>
    <submittedName>
        <fullName evidence="2">F-box domain-containing protein</fullName>
    </submittedName>
</protein>
<sequence length="244" mass="28630">MVGELLALPVELLTPLFKHLEKDDEKSLTLTNKRFFAIFNRKYSYLQWTFENETIICQKSAEKKGHVDSIHNNNLTLKCLNEFLMTNAIKEINTVISWGRIFELNLFNCTISSLKFIKDFGTSKVSIKDCNVFIPFTFILEAINGTNTFIFDCPSFPLHKDVGKMLLEVHFRTKFYDFQLHNLPRKVLIGPILKFGKERTWTNYITISLHPTAAKDEFRFYDKLERKALLLKTCPSFRFHRPIF</sequence>
<organism evidence="1 2">
    <name type="scientific">Panagrolaimus sp. ES5</name>
    <dbReference type="NCBI Taxonomy" id="591445"/>
    <lineage>
        <taxon>Eukaryota</taxon>
        <taxon>Metazoa</taxon>
        <taxon>Ecdysozoa</taxon>
        <taxon>Nematoda</taxon>
        <taxon>Chromadorea</taxon>
        <taxon>Rhabditida</taxon>
        <taxon>Tylenchina</taxon>
        <taxon>Panagrolaimomorpha</taxon>
        <taxon>Panagrolaimoidea</taxon>
        <taxon>Panagrolaimidae</taxon>
        <taxon>Panagrolaimus</taxon>
    </lineage>
</organism>
<accession>A0AC34FHH3</accession>
<dbReference type="Proteomes" id="UP000887579">
    <property type="component" value="Unplaced"/>
</dbReference>
<evidence type="ECO:0000313" key="1">
    <source>
        <dbReference type="Proteomes" id="UP000887579"/>
    </source>
</evidence>
<reference evidence="2" key="1">
    <citation type="submission" date="2022-11" db="UniProtKB">
        <authorList>
            <consortium name="WormBaseParasite"/>
        </authorList>
    </citation>
    <scope>IDENTIFICATION</scope>
</reference>
<dbReference type="WBParaSite" id="ES5_v2.g16637.t1">
    <property type="protein sequence ID" value="ES5_v2.g16637.t1"/>
    <property type="gene ID" value="ES5_v2.g16637"/>
</dbReference>